<reference evidence="1 2" key="1">
    <citation type="submission" date="2019-03" db="EMBL/GenBank/DDBJ databases">
        <title>Genomic Encyclopedia of Type Strains, Phase IV (KMG-IV): sequencing the most valuable type-strain genomes for metagenomic binning, comparative biology and taxonomic classification.</title>
        <authorList>
            <person name="Goeker M."/>
        </authorList>
    </citation>
    <scope>NUCLEOTIDE SEQUENCE [LARGE SCALE GENOMIC DNA]</scope>
    <source>
        <strain evidence="1 2">DSM 100451</strain>
    </source>
</reference>
<gene>
    <name evidence="1" type="ORF">EDD77_101108</name>
</gene>
<evidence type="ECO:0000313" key="2">
    <source>
        <dbReference type="Proteomes" id="UP000295184"/>
    </source>
</evidence>
<dbReference type="AlphaFoldDB" id="A0A4R1R7Q5"/>
<dbReference type="GeneID" id="97379801"/>
<dbReference type="EMBL" id="SLUM01000001">
    <property type="protein sequence ID" value="TCL61654.1"/>
    <property type="molecule type" value="Genomic_DNA"/>
</dbReference>
<organism evidence="1 2">
    <name type="scientific">Allofournierella massiliensis</name>
    <dbReference type="NCBI Taxonomy" id="1650663"/>
    <lineage>
        <taxon>Bacteria</taxon>
        <taxon>Bacillati</taxon>
        <taxon>Bacillota</taxon>
        <taxon>Clostridia</taxon>
        <taxon>Eubacteriales</taxon>
        <taxon>Oscillospiraceae</taxon>
        <taxon>Allofournierella</taxon>
    </lineage>
</organism>
<dbReference type="PANTHER" id="PTHR40050:SF1">
    <property type="entry name" value="INNER SPORE COAT PROTEIN H"/>
    <property type="match status" value="1"/>
</dbReference>
<name>A0A4R1R7Q5_9FIRM</name>
<dbReference type="Proteomes" id="UP000295184">
    <property type="component" value="Unassembled WGS sequence"/>
</dbReference>
<dbReference type="STRING" id="1650663.GCA_001486665_01712"/>
<dbReference type="PANTHER" id="PTHR40050">
    <property type="entry name" value="INNER SPORE COAT PROTEIN H"/>
    <property type="match status" value="1"/>
</dbReference>
<dbReference type="RefSeq" id="WP_058964127.1">
    <property type="nucleotide sequence ID" value="NZ_CABKVM010000016.1"/>
</dbReference>
<comment type="caution">
    <text evidence="1">The sequence shown here is derived from an EMBL/GenBank/DDBJ whole genome shotgun (WGS) entry which is preliminary data.</text>
</comment>
<proteinExistence type="predicted"/>
<sequence>MLRHKHIDRICLAAMALALVLAGVLWRGEELGIRPAHSDPAYASRLFDAGRVHTIDIQIENWQAFLAAAPQEEYSPCTVVVDGERFEQVGLRAKGNNSRRLIEEYGLSRYSLKLEFDHYQTGASYHGLDKLSLDCSFQDNSYLKNHTACRMMDYMGVPAPLSSYVWVTVNGQDWGLFLAVEEPEEAFARRNFGPDHGQLYKPDYKSLSAENPDVALRYTGPEEENYDNIFRTARFDPTPADRQRLITALEQLSTGQQLEKAVELDRVLRYFVVQVFTVNLDSYLGRTGHNYFLYEENGRLSMLPWDYNLAFATYSLGMPEPVNDAELYVNYPIDTPGTGEVMQNRPLYHQVMKQDECFAAYHRYFDEFLSGYFESGRFADETTATARMIAPYVQRDPTAFCSYEDFRTGVETFTQFCLLRAESARGQLEGKIPSTWKERTEWGGPYVDASSVWLPDLGEIADLADGVH</sequence>
<evidence type="ECO:0000313" key="1">
    <source>
        <dbReference type="EMBL" id="TCL61654.1"/>
    </source>
</evidence>
<dbReference type="Pfam" id="PF08757">
    <property type="entry name" value="CotH"/>
    <property type="match status" value="1"/>
</dbReference>
<dbReference type="InterPro" id="IPR014867">
    <property type="entry name" value="Spore_coat_CotH_CotH2/3/7"/>
</dbReference>
<accession>A0A4R1R7Q5</accession>
<dbReference type="OrthoDB" id="3235126at2"/>
<protein>
    <submittedName>
        <fullName evidence="1">CotH protein</fullName>
    </submittedName>
</protein>